<organism evidence="4 5">
    <name type="scientific">Plasmodiophora brassicae</name>
    <name type="common">Clubroot disease agent</name>
    <dbReference type="NCBI Taxonomy" id="37360"/>
    <lineage>
        <taxon>Eukaryota</taxon>
        <taxon>Sar</taxon>
        <taxon>Rhizaria</taxon>
        <taxon>Endomyxa</taxon>
        <taxon>Phytomyxea</taxon>
        <taxon>Plasmodiophorida</taxon>
        <taxon>Plasmodiophoridae</taxon>
        <taxon>Plasmodiophora</taxon>
    </lineage>
</organism>
<dbReference type="Proteomes" id="UP000039324">
    <property type="component" value="Unassembled WGS sequence"/>
</dbReference>
<dbReference type="OMA" id="ENIMFAN"/>
<dbReference type="STRING" id="37360.A0A0G4J2G4"/>
<gene>
    <name evidence="4" type="ORF">PBRA_008677</name>
</gene>
<dbReference type="PANTHER" id="PTHR45973">
    <property type="entry name" value="PROTEIN PHOSPHATASE 1 REGULATORY SUBUNIT SDS22-RELATED"/>
    <property type="match status" value="1"/>
</dbReference>
<evidence type="ECO:0008006" key="6">
    <source>
        <dbReference type="Google" id="ProtNLM"/>
    </source>
</evidence>
<dbReference type="InterPro" id="IPR025875">
    <property type="entry name" value="Leu-rich_rpt_4"/>
</dbReference>
<keyword evidence="1" id="KW-0433">Leucine-rich repeat</keyword>
<dbReference type="EMBL" id="CDSF01000117">
    <property type="protein sequence ID" value="CEP01735.1"/>
    <property type="molecule type" value="Genomic_DNA"/>
</dbReference>
<evidence type="ECO:0000256" key="1">
    <source>
        <dbReference type="ARBA" id="ARBA00022614"/>
    </source>
</evidence>
<sequence length="580" mass="64957">MSSRPSSSSGSRPGRRARDPADGIVIAADPKRPHCTLVFRHAGVREANPERLNLDRRNLTSCPILHDESRLRLLNLENNAITQISNLHTLTNLIFLDLYNNQIAQIGGLDCLPTLRVLMLGKNRIRRIDNLSTLLKLDVLDLHSNLVEEMSGLDALRDLRVLNLAGNAIQVVDNIARLTSLTELNLRRNRIQVLDGSLLALQALSRVFMSHNNLSSMPSIEILSRLRSLTELSLDGNPVADDSNPFYRQMVLDQFPALRILDGKRIGPDERRMFSTMKLLMSAQRPAQAPAPQVQSGGASNGDQYRQLFLQAAQPPPPSRQAPSIPLAVERGDLIQAVKAAWNQRTHRRPDAVYHEVLAKKTQLSLYGPCLDALITNRCSTVRAIAFHYVDFNECAAYFASVRDAFPALRSLLFHNNDLHTFYQLDTLSVFANLTDIDIAFNPIVEQQPNYRQYLLFRVPTLERTNGNAVAADTRSHALARFEPLKSLWKTESIRRVQGFCPPTMILPAADDEQAHRARTLVDDIVSAVQRPAERSRRRSDTADLVGAVIGRQRAFASMDRQWPGIVTSFVDESVHHPNS</sequence>
<reference evidence="4 5" key="1">
    <citation type="submission" date="2015-02" db="EMBL/GenBank/DDBJ databases">
        <authorList>
            <person name="Chooi Y.-H."/>
        </authorList>
    </citation>
    <scope>NUCLEOTIDE SEQUENCE [LARGE SCALE GENOMIC DNA]</scope>
    <source>
        <strain evidence="4">E3</strain>
    </source>
</reference>
<dbReference type="SMART" id="SM00369">
    <property type="entry name" value="LRR_TYP"/>
    <property type="match status" value="5"/>
</dbReference>
<dbReference type="SUPFAM" id="SSF52058">
    <property type="entry name" value="L domain-like"/>
    <property type="match status" value="1"/>
</dbReference>
<dbReference type="InterPro" id="IPR003591">
    <property type="entry name" value="Leu-rich_rpt_typical-subtyp"/>
</dbReference>
<dbReference type="InterPro" id="IPR032675">
    <property type="entry name" value="LRR_dom_sf"/>
</dbReference>
<proteinExistence type="predicted"/>
<keyword evidence="5" id="KW-1185">Reference proteome</keyword>
<accession>A0A0G4J2G4</accession>
<evidence type="ECO:0000256" key="2">
    <source>
        <dbReference type="ARBA" id="ARBA00022737"/>
    </source>
</evidence>
<feature type="compositionally biased region" description="Low complexity" evidence="3">
    <location>
        <begin position="1"/>
        <end position="12"/>
    </location>
</feature>
<dbReference type="InterPro" id="IPR001611">
    <property type="entry name" value="Leu-rich_rpt"/>
</dbReference>
<dbReference type="PANTHER" id="PTHR45973:SF8">
    <property type="entry name" value="LEUCINE-RICH REPEAT-CONTAINING PROTEIN 49"/>
    <property type="match status" value="1"/>
</dbReference>
<dbReference type="AlphaFoldDB" id="A0A0G4J2G4"/>
<dbReference type="SMART" id="SM00365">
    <property type="entry name" value="LRR_SD22"/>
    <property type="match status" value="7"/>
</dbReference>
<protein>
    <recommendedName>
        <fullName evidence="6">U2A'/phosphoprotein 32 family A C-terminal domain-containing protein</fullName>
    </recommendedName>
</protein>
<keyword evidence="2" id="KW-0677">Repeat</keyword>
<dbReference type="Pfam" id="PF12799">
    <property type="entry name" value="LRR_4"/>
    <property type="match status" value="1"/>
</dbReference>
<dbReference type="OrthoDB" id="1939344at2759"/>
<dbReference type="Gene3D" id="3.80.10.10">
    <property type="entry name" value="Ribonuclease Inhibitor"/>
    <property type="match status" value="3"/>
</dbReference>
<name>A0A0G4J2G4_PLABS</name>
<dbReference type="PROSITE" id="PS51450">
    <property type="entry name" value="LRR"/>
    <property type="match status" value="5"/>
</dbReference>
<dbReference type="InterPro" id="IPR050576">
    <property type="entry name" value="Cilia_flagella_integrity"/>
</dbReference>
<feature type="region of interest" description="Disordered" evidence="3">
    <location>
        <begin position="1"/>
        <end position="21"/>
    </location>
</feature>
<evidence type="ECO:0000313" key="5">
    <source>
        <dbReference type="Proteomes" id="UP000039324"/>
    </source>
</evidence>
<dbReference type="Pfam" id="PF14580">
    <property type="entry name" value="LRR_9"/>
    <property type="match status" value="2"/>
</dbReference>
<evidence type="ECO:0000256" key="3">
    <source>
        <dbReference type="SAM" id="MobiDB-lite"/>
    </source>
</evidence>
<evidence type="ECO:0000313" key="4">
    <source>
        <dbReference type="EMBL" id="CEP01735.1"/>
    </source>
</evidence>